<dbReference type="InterPro" id="IPR026881">
    <property type="entry name" value="WYL_dom"/>
</dbReference>
<dbReference type="PANTHER" id="PTHR34580:SF1">
    <property type="entry name" value="PROTEIN PAFC"/>
    <property type="match status" value="1"/>
</dbReference>
<evidence type="ECO:0000313" key="2">
    <source>
        <dbReference type="EMBL" id="RGD87179.1"/>
    </source>
</evidence>
<dbReference type="EMBL" id="QUSL01000001">
    <property type="protein sequence ID" value="RGD87179.1"/>
    <property type="molecule type" value="Genomic_DNA"/>
</dbReference>
<evidence type="ECO:0000259" key="1">
    <source>
        <dbReference type="Pfam" id="PF13280"/>
    </source>
</evidence>
<reference evidence="2 3" key="1">
    <citation type="submission" date="2018-08" db="EMBL/GenBank/DDBJ databases">
        <title>A genome reference for cultivated species of the human gut microbiota.</title>
        <authorList>
            <person name="Zou Y."/>
            <person name="Xue W."/>
            <person name="Luo G."/>
        </authorList>
    </citation>
    <scope>NUCLEOTIDE SEQUENCE [LARGE SCALE GENOMIC DNA]</scope>
    <source>
        <strain evidence="2 3">OM06-4</strain>
    </source>
</reference>
<evidence type="ECO:0000313" key="3">
    <source>
        <dbReference type="Proteomes" id="UP000261032"/>
    </source>
</evidence>
<organism evidence="2 3">
    <name type="scientific">Thomasclavelia ramosa</name>
    <dbReference type="NCBI Taxonomy" id="1547"/>
    <lineage>
        <taxon>Bacteria</taxon>
        <taxon>Bacillati</taxon>
        <taxon>Bacillota</taxon>
        <taxon>Erysipelotrichia</taxon>
        <taxon>Erysipelotrichales</taxon>
        <taxon>Coprobacillaceae</taxon>
        <taxon>Thomasclavelia</taxon>
    </lineage>
</organism>
<accession>A0A3E3EHD9</accession>
<gene>
    <name evidence="2" type="ORF">DXB93_00440</name>
</gene>
<dbReference type="Pfam" id="PF13280">
    <property type="entry name" value="WYL"/>
    <property type="match status" value="1"/>
</dbReference>
<dbReference type="RefSeq" id="WP_117580147.1">
    <property type="nucleotide sequence ID" value="NZ_QUSL01000001.1"/>
</dbReference>
<dbReference type="PROSITE" id="PS52050">
    <property type="entry name" value="WYL"/>
    <property type="match status" value="1"/>
</dbReference>
<dbReference type="Proteomes" id="UP000261032">
    <property type="component" value="Unassembled WGS sequence"/>
</dbReference>
<dbReference type="AlphaFoldDB" id="A0A3E3EHD9"/>
<proteinExistence type="predicted"/>
<sequence>MGEKLYYVFKIIKEAREPISAKDILKHLENYEIFLDIKTVYSLIKKLNDFYYCLSNKQLIKTIRRRGYIIDEDFFEDGQLQLLIDSVLFNPNLDKKSANDLVNKFALISSVIQMERLNTEHQNDNELTYDLLLNLTTVIKAINNHKNIAFKYISYDIKDNALQEVYHTNGNLNPETYVISPYKLILRNSNYYLIGYFDKRKDSLSVYRIDRMRIVRNHSSSYEDIQDRFDMEKEFENNVNMYVSNERIDLKIAFESSVLREVVNQFGQDINVNKCFDGRIEAFIKDVALSDGLIGWIMMLQDKVEVVFPLSLKEIVKTRIRAMLRIYE</sequence>
<feature type="domain" description="WYL" evidence="1">
    <location>
        <begin position="135"/>
        <end position="215"/>
    </location>
</feature>
<dbReference type="InterPro" id="IPR051534">
    <property type="entry name" value="CBASS_pafABC_assoc_protein"/>
</dbReference>
<protein>
    <submittedName>
        <fullName evidence="2">WYL domain-containing protein</fullName>
    </submittedName>
</protein>
<comment type="caution">
    <text evidence="2">The sequence shown here is derived from an EMBL/GenBank/DDBJ whole genome shotgun (WGS) entry which is preliminary data.</text>
</comment>
<name>A0A3E3EHD9_9FIRM</name>
<dbReference type="PANTHER" id="PTHR34580">
    <property type="match status" value="1"/>
</dbReference>